<comment type="caution">
    <text evidence="2">The sequence shown here is derived from an EMBL/GenBank/DDBJ whole genome shotgun (WGS) entry which is preliminary data.</text>
</comment>
<keyword evidence="3" id="KW-1185">Reference proteome</keyword>
<organism evidence="2 3">
    <name type="scientific">Trifolium medium</name>
    <dbReference type="NCBI Taxonomy" id="97028"/>
    <lineage>
        <taxon>Eukaryota</taxon>
        <taxon>Viridiplantae</taxon>
        <taxon>Streptophyta</taxon>
        <taxon>Embryophyta</taxon>
        <taxon>Tracheophyta</taxon>
        <taxon>Spermatophyta</taxon>
        <taxon>Magnoliopsida</taxon>
        <taxon>eudicotyledons</taxon>
        <taxon>Gunneridae</taxon>
        <taxon>Pentapetalae</taxon>
        <taxon>rosids</taxon>
        <taxon>fabids</taxon>
        <taxon>Fabales</taxon>
        <taxon>Fabaceae</taxon>
        <taxon>Papilionoideae</taxon>
        <taxon>50 kb inversion clade</taxon>
        <taxon>NPAAA clade</taxon>
        <taxon>Hologalegina</taxon>
        <taxon>IRL clade</taxon>
        <taxon>Trifolieae</taxon>
        <taxon>Trifolium</taxon>
    </lineage>
</organism>
<evidence type="ECO:0000313" key="3">
    <source>
        <dbReference type="Proteomes" id="UP000265520"/>
    </source>
</evidence>
<feature type="non-terminal residue" evidence="2">
    <location>
        <position position="1"/>
    </location>
</feature>
<dbReference type="InterPro" id="IPR025558">
    <property type="entry name" value="DUF4283"/>
</dbReference>
<dbReference type="EMBL" id="LXQA010268474">
    <property type="protein sequence ID" value="MCI39533.1"/>
    <property type="molecule type" value="Genomic_DNA"/>
</dbReference>
<proteinExistence type="predicted"/>
<feature type="domain" description="DUF4283" evidence="1">
    <location>
        <begin position="29"/>
        <end position="94"/>
    </location>
</feature>
<evidence type="ECO:0000259" key="1">
    <source>
        <dbReference type="Pfam" id="PF14111"/>
    </source>
</evidence>
<dbReference type="Pfam" id="PF14111">
    <property type="entry name" value="DUF4283"/>
    <property type="match status" value="1"/>
</dbReference>
<name>A0A392RSG7_9FABA</name>
<protein>
    <submittedName>
        <fullName evidence="2">F-box family protein</fullName>
    </submittedName>
</protein>
<evidence type="ECO:0000313" key="2">
    <source>
        <dbReference type="EMBL" id="MCI39533.1"/>
    </source>
</evidence>
<dbReference type="AlphaFoldDB" id="A0A392RSG7"/>
<dbReference type="Proteomes" id="UP000265520">
    <property type="component" value="Unassembled WGS sequence"/>
</dbReference>
<accession>A0A392RSG7</accession>
<reference evidence="2 3" key="1">
    <citation type="journal article" date="2018" name="Front. Plant Sci.">
        <title>Red Clover (Trifolium pratense) and Zigzag Clover (T. medium) - A Picture of Genomic Similarities and Differences.</title>
        <authorList>
            <person name="Dluhosova J."/>
            <person name="Istvanek J."/>
            <person name="Nedelnik J."/>
            <person name="Repkova J."/>
        </authorList>
    </citation>
    <scope>NUCLEOTIDE SEQUENCE [LARGE SCALE GENOMIC DNA]</scope>
    <source>
        <strain evidence="3">cv. 10/8</strain>
        <tissue evidence="2">Leaf</tissue>
    </source>
</reference>
<sequence>EEEYLAGMDTCKHNLHDRIIWPKGATLLTVSALKNTLSSLWKDLSDWGVSSLGKSFYEFAFSILEDVRRVRSIASWNLNPGLLKLFAWSKDFNPRVQQNVSAQV</sequence>